<keyword evidence="3" id="KW-0805">Transcription regulation</keyword>
<evidence type="ECO:0000259" key="6">
    <source>
        <dbReference type="PROSITE" id="PS50112"/>
    </source>
</evidence>
<name>A0ABY6ZH19_9BACL</name>
<dbReference type="Pfam" id="PF02954">
    <property type="entry name" value="HTH_8"/>
    <property type="match status" value="1"/>
</dbReference>
<evidence type="ECO:0000313" key="9">
    <source>
        <dbReference type="Proteomes" id="UP001164761"/>
    </source>
</evidence>
<dbReference type="SMART" id="SM00382">
    <property type="entry name" value="AAA"/>
    <property type="match status" value="1"/>
</dbReference>
<accession>A0ABY6ZH19</accession>
<dbReference type="InterPro" id="IPR000014">
    <property type="entry name" value="PAS"/>
</dbReference>
<evidence type="ECO:0000256" key="4">
    <source>
        <dbReference type="ARBA" id="ARBA00023163"/>
    </source>
</evidence>
<dbReference type="PANTHER" id="PTHR32071:SF57">
    <property type="entry name" value="C4-DICARBOXYLATE TRANSPORT TRANSCRIPTIONAL REGULATORY PROTEIN DCTD"/>
    <property type="match status" value="1"/>
</dbReference>
<dbReference type="Pfam" id="PF00158">
    <property type="entry name" value="Sigma54_activat"/>
    <property type="match status" value="1"/>
</dbReference>
<dbReference type="PROSITE" id="PS50113">
    <property type="entry name" value="PAC"/>
    <property type="match status" value="1"/>
</dbReference>
<dbReference type="PANTHER" id="PTHR32071">
    <property type="entry name" value="TRANSCRIPTIONAL REGULATORY PROTEIN"/>
    <property type="match status" value="1"/>
</dbReference>
<dbReference type="InterPro" id="IPR027417">
    <property type="entry name" value="P-loop_NTPase"/>
</dbReference>
<dbReference type="InterPro" id="IPR009057">
    <property type="entry name" value="Homeodomain-like_sf"/>
</dbReference>
<dbReference type="Gene3D" id="1.10.8.60">
    <property type="match status" value="1"/>
</dbReference>
<dbReference type="InterPro" id="IPR002197">
    <property type="entry name" value="HTH_Fis"/>
</dbReference>
<evidence type="ECO:0000259" key="5">
    <source>
        <dbReference type="PROSITE" id="PS50045"/>
    </source>
</evidence>
<dbReference type="CDD" id="cd00130">
    <property type="entry name" value="PAS"/>
    <property type="match status" value="1"/>
</dbReference>
<dbReference type="InterPro" id="IPR025943">
    <property type="entry name" value="Sigma_54_int_dom_ATP-bd_2"/>
</dbReference>
<dbReference type="Gene3D" id="3.40.50.300">
    <property type="entry name" value="P-loop containing nucleotide triphosphate hydrolases"/>
    <property type="match status" value="1"/>
</dbReference>
<dbReference type="SUPFAM" id="SSF52540">
    <property type="entry name" value="P-loop containing nucleoside triphosphate hydrolases"/>
    <property type="match status" value="1"/>
</dbReference>
<keyword evidence="9" id="KW-1185">Reference proteome</keyword>
<proteinExistence type="predicted"/>
<dbReference type="SUPFAM" id="SSF55785">
    <property type="entry name" value="PYP-like sensor domain (PAS domain)"/>
    <property type="match status" value="1"/>
</dbReference>
<dbReference type="Proteomes" id="UP001164761">
    <property type="component" value="Chromosome"/>
</dbReference>
<dbReference type="PROSITE" id="PS00676">
    <property type="entry name" value="SIGMA54_INTERACT_2"/>
    <property type="match status" value="1"/>
</dbReference>
<keyword evidence="2" id="KW-0067">ATP-binding</keyword>
<sequence>MIFDQHGELLHCNQTAKDQSCNQIGSKSISLIRDTPDDDFYSSCLLNGTQHDLAINKLHFDDITLFMISIGPTYAKGNEAQTVDELQKIIDSVHDGIYISDNRGFTLQINKRYSEMTGINGHEVIGRHISELIYRGYFDSSITVKVLEKRQTVSILQRTKDSNQMWLVTGNPIFNQNGCLLKVLNTVYDMTELNQVKESLRAQEIANNTQRAELEVLRSQVVNVPDLIGNSRLTNNIKIQIKKVSNFDSTVLILGETGSGKNVVARAIHKLSPRSSNPFIEVNCGSLPEQLIESELFGYSSGAFTGAVRGGKPGLLEVAHNGTIFLDEIGEMPYQLQVKLLTFLQDRKIRRVGETTSREVNVRVIAATNKDLKQLVTEKKFREDLYYRLSVVPIQIPPVRERKEDIYALTDHFLVKYNQKYNRSVTLSKAVYLVFENYQWPGNVREIQHVVEQLVVLADSDTINPQDLPVNLRSESLFKKTGSKNLNEIIKNVESEIIKEAWRQLGDINMVAEQLGIHRTTLVRKINKLGLILK</sequence>
<dbReference type="InterPro" id="IPR000700">
    <property type="entry name" value="PAS-assoc_C"/>
</dbReference>
<evidence type="ECO:0000256" key="1">
    <source>
        <dbReference type="ARBA" id="ARBA00022741"/>
    </source>
</evidence>
<dbReference type="PROSITE" id="PS50045">
    <property type="entry name" value="SIGMA54_INTERACT_4"/>
    <property type="match status" value="1"/>
</dbReference>
<keyword evidence="4" id="KW-0804">Transcription</keyword>
<dbReference type="EMBL" id="CP104067">
    <property type="protein sequence ID" value="WAH41797.1"/>
    <property type="molecule type" value="Genomic_DNA"/>
</dbReference>
<dbReference type="SMART" id="SM00091">
    <property type="entry name" value="PAS"/>
    <property type="match status" value="1"/>
</dbReference>
<feature type="domain" description="PAC" evidence="7">
    <location>
        <begin position="149"/>
        <end position="202"/>
    </location>
</feature>
<dbReference type="InterPro" id="IPR003593">
    <property type="entry name" value="AAA+_ATPase"/>
</dbReference>
<dbReference type="Gene3D" id="1.10.10.60">
    <property type="entry name" value="Homeodomain-like"/>
    <property type="match status" value="1"/>
</dbReference>
<evidence type="ECO:0000259" key="7">
    <source>
        <dbReference type="PROSITE" id="PS50113"/>
    </source>
</evidence>
<feature type="domain" description="Sigma-54 factor interaction" evidence="5">
    <location>
        <begin position="227"/>
        <end position="456"/>
    </location>
</feature>
<gene>
    <name evidence="8" type="ORF">NZD89_26940</name>
</gene>
<dbReference type="RefSeq" id="WP_268005704.1">
    <property type="nucleotide sequence ID" value="NZ_CP104067.1"/>
</dbReference>
<evidence type="ECO:0000313" key="8">
    <source>
        <dbReference type="EMBL" id="WAH41797.1"/>
    </source>
</evidence>
<dbReference type="SUPFAM" id="SSF46689">
    <property type="entry name" value="Homeodomain-like"/>
    <property type="match status" value="1"/>
</dbReference>
<dbReference type="Pfam" id="PF25601">
    <property type="entry name" value="AAA_lid_14"/>
    <property type="match status" value="1"/>
</dbReference>
<dbReference type="InterPro" id="IPR035965">
    <property type="entry name" value="PAS-like_dom_sf"/>
</dbReference>
<dbReference type="CDD" id="cd00009">
    <property type="entry name" value="AAA"/>
    <property type="match status" value="1"/>
</dbReference>
<dbReference type="InterPro" id="IPR025662">
    <property type="entry name" value="Sigma_54_int_dom_ATP-bd_1"/>
</dbReference>
<organism evidence="8 9">
    <name type="scientific">Alicyclobacillus fastidiosus</name>
    <dbReference type="NCBI Taxonomy" id="392011"/>
    <lineage>
        <taxon>Bacteria</taxon>
        <taxon>Bacillati</taxon>
        <taxon>Bacillota</taxon>
        <taxon>Bacilli</taxon>
        <taxon>Bacillales</taxon>
        <taxon>Alicyclobacillaceae</taxon>
        <taxon>Alicyclobacillus</taxon>
    </lineage>
</organism>
<reference evidence="8" key="1">
    <citation type="submission" date="2022-08" db="EMBL/GenBank/DDBJ databases">
        <title>Alicyclobacillus fastidiosus DSM 17978, complete genome.</title>
        <authorList>
            <person name="Wang Q."/>
            <person name="Cai R."/>
            <person name="Wang Z."/>
        </authorList>
    </citation>
    <scope>NUCLEOTIDE SEQUENCE</scope>
    <source>
        <strain evidence="8">DSM 17978</strain>
    </source>
</reference>
<dbReference type="NCBIfam" id="TIGR00229">
    <property type="entry name" value="sensory_box"/>
    <property type="match status" value="1"/>
</dbReference>
<dbReference type="Gene3D" id="3.30.450.20">
    <property type="entry name" value="PAS domain"/>
    <property type="match status" value="1"/>
</dbReference>
<protein>
    <submittedName>
        <fullName evidence="8">Sigma 54-interacting transcriptional regulator</fullName>
    </submittedName>
</protein>
<evidence type="ECO:0000256" key="2">
    <source>
        <dbReference type="ARBA" id="ARBA00022840"/>
    </source>
</evidence>
<dbReference type="Pfam" id="PF00989">
    <property type="entry name" value="PAS"/>
    <property type="match status" value="1"/>
</dbReference>
<dbReference type="InterPro" id="IPR058031">
    <property type="entry name" value="AAA_lid_NorR"/>
</dbReference>
<dbReference type="PROSITE" id="PS00675">
    <property type="entry name" value="SIGMA54_INTERACT_1"/>
    <property type="match status" value="1"/>
</dbReference>
<evidence type="ECO:0000256" key="3">
    <source>
        <dbReference type="ARBA" id="ARBA00023015"/>
    </source>
</evidence>
<dbReference type="InterPro" id="IPR002078">
    <property type="entry name" value="Sigma_54_int"/>
</dbReference>
<keyword evidence="1" id="KW-0547">Nucleotide-binding</keyword>
<feature type="domain" description="PAS" evidence="6">
    <location>
        <begin position="82"/>
        <end position="134"/>
    </location>
</feature>
<dbReference type="PROSITE" id="PS50112">
    <property type="entry name" value="PAS"/>
    <property type="match status" value="1"/>
</dbReference>
<dbReference type="InterPro" id="IPR013767">
    <property type="entry name" value="PAS_fold"/>
</dbReference>